<protein>
    <submittedName>
        <fullName evidence="2">Uncharacterized protein</fullName>
    </submittedName>
</protein>
<dbReference type="PANTHER" id="PTHR46213">
    <property type="entry name" value="TRANSCRIPTIONAL ACTIVATOR DEMETER"/>
    <property type="match status" value="1"/>
</dbReference>
<feature type="compositionally biased region" description="Polar residues" evidence="1">
    <location>
        <begin position="202"/>
        <end position="212"/>
    </location>
</feature>
<sequence length="707" mass="79447">MSTAKVYERKRKGKQFGSAMQIMEPLIQQVCAPETPEKPPPLPARPQLVYVKRCSEHDSESFLARMAAEEARDPICAIITAATSTSENGLSNNSVTPVDNCKYLDSGAGTGFKIDLNESIYDWEHNSTATAHGSQTLGDSSEGLPEGGFQSENHNLLSIQDLEESDKCGEQCWVLPYGKKQDAEHGMNDEKLPLEPVAISTPLPNRSGSKRPNNGIDLNKMRAKKPKRKKHRTKVAVEGKPKRTPKKMPKLATPKRIQEKKEKRKYVKKDATPNCMRRKKEKRNYVKKAPSSIKSSQESSVTEDHKEVAETAKMENLPVDDNKMAMVSNVNHDLKDDNQLGLDSIQPDMDNNSGATVLLSGDNLGLESNQNELRWNFRTKMSAGEYWPRPGCQYNSLQAYRRIFKEESCLINSRKVGPNVPIRSMKRRTKRRRKLNMFSSLWSSHFSGNIRKKRSKVFTKRVDFTFLMAGFAEKEKDLVTAPPDYIPIPEGQGFQTLTDGCIEEGLSLEQALTTEVNGVQVVCEATAQSCSEMGPSAAESNFQDAGPEVFEEESGTLLKTVKLAVMDKLVDLLQNSSINNNDNISDRRGPGRPKSKPEHIIDGQNALVPYRGRGRAKHEVDLGPESLRIWNQLMKIDSGVGEEEEKDRKTKEWWTREKITFNGRIDAFTSRLHQFLGDRRFKQWKGSVVDSVVGVFLTQNVSDNLSR</sequence>
<dbReference type="Proteomes" id="UP001314170">
    <property type="component" value="Unassembled WGS sequence"/>
</dbReference>
<feature type="compositionally biased region" description="Basic residues" evidence="1">
    <location>
        <begin position="276"/>
        <end position="286"/>
    </location>
</feature>
<keyword evidence="3" id="KW-1185">Reference proteome</keyword>
<feature type="region of interest" description="Disordered" evidence="1">
    <location>
        <begin position="196"/>
        <end position="304"/>
    </location>
</feature>
<dbReference type="GO" id="GO:0035514">
    <property type="term" value="F:DNA demethylase activity"/>
    <property type="evidence" value="ECO:0007669"/>
    <property type="project" value="InterPro"/>
</dbReference>
<accession>A0AAV1STC0</accession>
<proteinExistence type="predicted"/>
<organism evidence="2 3">
    <name type="scientific">Dovyalis caffra</name>
    <dbReference type="NCBI Taxonomy" id="77055"/>
    <lineage>
        <taxon>Eukaryota</taxon>
        <taxon>Viridiplantae</taxon>
        <taxon>Streptophyta</taxon>
        <taxon>Embryophyta</taxon>
        <taxon>Tracheophyta</taxon>
        <taxon>Spermatophyta</taxon>
        <taxon>Magnoliopsida</taxon>
        <taxon>eudicotyledons</taxon>
        <taxon>Gunneridae</taxon>
        <taxon>Pentapetalae</taxon>
        <taxon>rosids</taxon>
        <taxon>fabids</taxon>
        <taxon>Malpighiales</taxon>
        <taxon>Salicaceae</taxon>
        <taxon>Flacourtieae</taxon>
        <taxon>Dovyalis</taxon>
    </lineage>
</organism>
<dbReference type="EMBL" id="CAWUPB010001197">
    <property type="protein sequence ID" value="CAK7356247.1"/>
    <property type="molecule type" value="Genomic_DNA"/>
</dbReference>
<gene>
    <name evidence="2" type="ORF">DCAF_LOCUS26517</name>
</gene>
<dbReference type="InterPro" id="IPR044811">
    <property type="entry name" value="DME/ROS1"/>
</dbReference>
<reference evidence="2 3" key="1">
    <citation type="submission" date="2024-01" db="EMBL/GenBank/DDBJ databases">
        <authorList>
            <person name="Waweru B."/>
        </authorList>
    </citation>
    <scope>NUCLEOTIDE SEQUENCE [LARGE SCALE GENOMIC DNA]</scope>
</reference>
<name>A0AAV1STC0_9ROSI</name>
<dbReference type="PANTHER" id="PTHR46213:SF13">
    <property type="entry name" value="DEMETER-LIKE PROTEIN 2-RELATED"/>
    <property type="match status" value="1"/>
</dbReference>
<evidence type="ECO:0000313" key="2">
    <source>
        <dbReference type="EMBL" id="CAK7356247.1"/>
    </source>
</evidence>
<feature type="compositionally biased region" description="Basic residues" evidence="1">
    <location>
        <begin position="221"/>
        <end position="234"/>
    </location>
</feature>
<dbReference type="AlphaFoldDB" id="A0AAV1STC0"/>
<evidence type="ECO:0000313" key="3">
    <source>
        <dbReference type="Proteomes" id="UP001314170"/>
    </source>
</evidence>
<feature type="compositionally biased region" description="Basic and acidic residues" evidence="1">
    <location>
        <begin position="584"/>
        <end position="601"/>
    </location>
</feature>
<evidence type="ECO:0000256" key="1">
    <source>
        <dbReference type="SAM" id="MobiDB-lite"/>
    </source>
</evidence>
<comment type="caution">
    <text evidence="2">The sequence shown here is derived from an EMBL/GenBank/DDBJ whole genome shotgun (WGS) entry which is preliminary data.</text>
</comment>
<dbReference type="GO" id="GO:0019104">
    <property type="term" value="F:DNA N-glycosylase activity"/>
    <property type="evidence" value="ECO:0007669"/>
    <property type="project" value="InterPro"/>
</dbReference>
<dbReference type="GO" id="GO:0141166">
    <property type="term" value="P:chromosomal 5-methylcytosine DNA demethylation pathway"/>
    <property type="evidence" value="ECO:0007669"/>
    <property type="project" value="InterPro"/>
</dbReference>
<feature type="region of interest" description="Disordered" evidence="1">
    <location>
        <begin position="577"/>
        <end position="603"/>
    </location>
</feature>